<dbReference type="PROSITE" id="PS51384">
    <property type="entry name" value="FAD_FR"/>
    <property type="match status" value="1"/>
</dbReference>
<dbReference type="EMBL" id="CP040818">
    <property type="protein sequence ID" value="QDL91675.1"/>
    <property type="molecule type" value="Genomic_DNA"/>
</dbReference>
<dbReference type="GO" id="GO:0042167">
    <property type="term" value="P:heme catabolic process"/>
    <property type="evidence" value="ECO:0007669"/>
    <property type="project" value="TreeGrafter"/>
</dbReference>
<dbReference type="Proteomes" id="UP000305888">
    <property type="component" value="Chromosome"/>
</dbReference>
<dbReference type="Pfam" id="PF00175">
    <property type="entry name" value="NAD_binding_1"/>
    <property type="match status" value="1"/>
</dbReference>
<organism evidence="11 12">
    <name type="scientific">Paroceanicella profunda</name>
    <dbReference type="NCBI Taxonomy" id="2579971"/>
    <lineage>
        <taxon>Bacteria</taxon>
        <taxon>Pseudomonadati</taxon>
        <taxon>Pseudomonadota</taxon>
        <taxon>Alphaproteobacteria</taxon>
        <taxon>Rhodobacterales</taxon>
        <taxon>Paracoccaceae</taxon>
        <taxon>Paroceanicella</taxon>
    </lineage>
</organism>
<protein>
    <recommendedName>
        <fullName evidence="3">ferredoxin--NADP(+) reductase</fullName>
        <ecNumber evidence="3">1.18.1.2</ecNumber>
    </recommendedName>
</protein>
<evidence type="ECO:0000313" key="11">
    <source>
        <dbReference type="EMBL" id="QDL91675.1"/>
    </source>
</evidence>
<keyword evidence="4" id="KW-0285">Flavoprotein</keyword>
<gene>
    <name evidence="11" type="ORF">FDP22_07670</name>
</gene>
<evidence type="ECO:0000256" key="7">
    <source>
        <dbReference type="ARBA" id="ARBA00022857"/>
    </source>
</evidence>
<dbReference type="SUPFAM" id="SSF63380">
    <property type="entry name" value="Riboflavin synthase domain-like"/>
    <property type="match status" value="1"/>
</dbReference>
<dbReference type="InterPro" id="IPR008333">
    <property type="entry name" value="Cbr1-like_FAD-bd_dom"/>
</dbReference>
<sequence>MTDAAPLAESAILQGVPAPFAVPAGCFALTVTEVEHYTDSLFRFRLARPATFRFRSGEFVMIGLPNAEKPVFRAYSVASPSWDEELEFFSIKVADGPLTEHLQKIRPGDTVLMRRKATGTLVNDALLPGKRLWMFSTGTGIAPFASLIRDPETYEKFDEVILTHSCRTVAELRYGEELVQGLMEDPLVGELVSGHLRHYTSVTREPFARQGRITDLITSGKLFDDLGLPRMGPEEDRAMICGSMAMLRDTKALCLSHGLEEGANNKPAQFVVERAFVD</sequence>
<evidence type="ECO:0000256" key="1">
    <source>
        <dbReference type="ARBA" id="ARBA00001974"/>
    </source>
</evidence>
<keyword evidence="6" id="KW-0274">FAD</keyword>
<evidence type="ECO:0000256" key="4">
    <source>
        <dbReference type="ARBA" id="ARBA00022630"/>
    </source>
</evidence>
<dbReference type="PRINTS" id="PR00371">
    <property type="entry name" value="FPNCR"/>
</dbReference>
<dbReference type="PANTHER" id="PTHR47878:SF1">
    <property type="entry name" value="FLAVODOXIN_FERREDOXIN--NADP REDUCTASE"/>
    <property type="match status" value="1"/>
</dbReference>
<dbReference type="GO" id="GO:0004324">
    <property type="term" value="F:ferredoxin-NADP+ reductase activity"/>
    <property type="evidence" value="ECO:0007669"/>
    <property type="project" value="UniProtKB-EC"/>
</dbReference>
<keyword evidence="7" id="KW-0521">NADP</keyword>
<dbReference type="InterPro" id="IPR001709">
    <property type="entry name" value="Flavoprot_Pyr_Nucl_cyt_Rdtase"/>
</dbReference>
<dbReference type="EC" id="1.18.1.2" evidence="3"/>
<comment type="catalytic activity">
    <reaction evidence="9">
        <text>2 reduced [2Fe-2S]-[ferredoxin] + NADP(+) + H(+) = 2 oxidized [2Fe-2S]-[ferredoxin] + NADPH</text>
        <dbReference type="Rhea" id="RHEA:20125"/>
        <dbReference type="Rhea" id="RHEA-COMP:10000"/>
        <dbReference type="Rhea" id="RHEA-COMP:10001"/>
        <dbReference type="ChEBI" id="CHEBI:15378"/>
        <dbReference type="ChEBI" id="CHEBI:33737"/>
        <dbReference type="ChEBI" id="CHEBI:33738"/>
        <dbReference type="ChEBI" id="CHEBI:57783"/>
        <dbReference type="ChEBI" id="CHEBI:58349"/>
        <dbReference type="EC" id="1.18.1.2"/>
    </reaction>
</comment>
<dbReference type="InterPro" id="IPR001433">
    <property type="entry name" value="OxRdtase_FAD/NAD-bd"/>
</dbReference>
<evidence type="ECO:0000259" key="10">
    <source>
        <dbReference type="PROSITE" id="PS51384"/>
    </source>
</evidence>
<dbReference type="Gene3D" id="2.40.30.10">
    <property type="entry name" value="Translation factors"/>
    <property type="match status" value="1"/>
</dbReference>
<evidence type="ECO:0000256" key="6">
    <source>
        <dbReference type="ARBA" id="ARBA00022827"/>
    </source>
</evidence>
<accession>A0A5B8FTI5</accession>
<dbReference type="RefSeq" id="WP_138572271.1">
    <property type="nucleotide sequence ID" value="NZ_CP040818.1"/>
</dbReference>
<dbReference type="Gene3D" id="3.40.50.80">
    <property type="entry name" value="Nucleotide-binding domain of ferredoxin-NADP reductase (FNR) module"/>
    <property type="match status" value="1"/>
</dbReference>
<reference evidence="11 12" key="1">
    <citation type="submission" date="2019-06" db="EMBL/GenBank/DDBJ databases">
        <title>Genome sequence of Rhodobacteraceae bacterium D4M1.</title>
        <authorList>
            <person name="Cao J."/>
        </authorList>
    </citation>
    <scope>NUCLEOTIDE SEQUENCE [LARGE SCALE GENOMIC DNA]</scope>
    <source>
        <strain evidence="11 12">D4M1</strain>
    </source>
</reference>
<dbReference type="InterPro" id="IPR017938">
    <property type="entry name" value="Riboflavin_synthase-like_b-brl"/>
</dbReference>
<name>A0A5B8FTI5_9RHOB</name>
<evidence type="ECO:0000313" key="12">
    <source>
        <dbReference type="Proteomes" id="UP000305888"/>
    </source>
</evidence>
<proteinExistence type="inferred from homology"/>
<keyword evidence="5" id="KW-0547">Nucleotide-binding</keyword>
<evidence type="ECO:0000256" key="9">
    <source>
        <dbReference type="ARBA" id="ARBA00047776"/>
    </source>
</evidence>
<keyword evidence="8" id="KW-0560">Oxidoreductase</keyword>
<dbReference type="AlphaFoldDB" id="A0A5B8FTI5"/>
<keyword evidence="12" id="KW-1185">Reference proteome</keyword>
<evidence type="ECO:0000256" key="2">
    <source>
        <dbReference type="ARBA" id="ARBA00008312"/>
    </source>
</evidence>
<dbReference type="GO" id="GO:0000166">
    <property type="term" value="F:nucleotide binding"/>
    <property type="evidence" value="ECO:0007669"/>
    <property type="project" value="UniProtKB-KW"/>
</dbReference>
<dbReference type="OrthoDB" id="9784483at2"/>
<comment type="similarity">
    <text evidence="2">Belongs to the ferredoxin--NADP reductase type 1 family.</text>
</comment>
<comment type="cofactor">
    <cofactor evidence="1">
        <name>FAD</name>
        <dbReference type="ChEBI" id="CHEBI:57692"/>
    </cofactor>
</comment>
<dbReference type="InterPro" id="IPR033892">
    <property type="entry name" value="FNR_bac"/>
</dbReference>
<evidence type="ECO:0000256" key="3">
    <source>
        <dbReference type="ARBA" id="ARBA00013223"/>
    </source>
</evidence>
<evidence type="ECO:0000256" key="5">
    <source>
        <dbReference type="ARBA" id="ARBA00022741"/>
    </source>
</evidence>
<dbReference type="InterPro" id="IPR039261">
    <property type="entry name" value="FNR_nucleotide-bd"/>
</dbReference>
<dbReference type="Pfam" id="PF00970">
    <property type="entry name" value="FAD_binding_6"/>
    <property type="match status" value="1"/>
</dbReference>
<dbReference type="KEGG" id="ppru:FDP22_07670"/>
<dbReference type="PANTHER" id="PTHR47878">
    <property type="entry name" value="OXIDOREDUCTASE FAD/NAD(P)-BINDING DOMAIN PROTEIN"/>
    <property type="match status" value="1"/>
</dbReference>
<dbReference type="SUPFAM" id="SSF52343">
    <property type="entry name" value="Ferredoxin reductase-like, C-terminal NADP-linked domain"/>
    <property type="match status" value="1"/>
</dbReference>
<dbReference type="InterPro" id="IPR017927">
    <property type="entry name" value="FAD-bd_FR_type"/>
</dbReference>
<dbReference type="CDD" id="cd06195">
    <property type="entry name" value="FNR1"/>
    <property type="match status" value="1"/>
</dbReference>
<feature type="domain" description="FAD-binding FR-type" evidence="10">
    <location>
        <begin position="24"/>
        <end position="124"/>
    </location>
</feature>
<dbReference type="GO" id="GO:0034599">
    <property type="term" value="P:cellular response to oxidative stress"/>
    <property type="evidence" value="ECO:0007669"/>
    <property type="project" value="TreeGrafter"/>
</dbReference>
<evidence type="ECO:0000256" key="8">
    <source>
        <dbReference type="ARBA" id="ARBA00023002"/>
    </source>
</evidence>
<dbReference type="InterPro" id="IPR051930">
    <property type="entry name" value="FNR_type-1"/>
</dbReference>